<keyword evidence="2" id="KW-0732">Signal</keyword>
<dbReference type="Gene3D" id="2.60.40.3650">
    <property type="match status" value="1"/>
</dbReference>
<dbReference type="InterPro" id="IPR007963">
    <property type="entry name" value="Peptidase_M61_catalytic"/>
</dbReference>
<evidence type="ECO:0000259" key="4">
    <source>
        <dbReference type="Pfam" id="PF17899"/>
    </source>
</evidence>
<dbReference type="RefSeq" id="WP_422863384.1">
    <property type="nucleotide sequence ID" value="NZ_JAMSKV010000003.1"/>
</dbReference>
<reference evidence="5 6" key="1">
    <citation type="submission" date="2022-06" db="EMBL/GenBank/DDBJ databases">
        <title>Endosaccharibacter gen. nov., sp. nov., endophytic bacteria isolated from sugarcane.</title>
        <authorList>
            <person name="Pitiwittayakul N."/>
            <person name="Yukphan P."/>
            <person name="Charoenyingcharoen P."/>
            <person name="Tanasupawat S."/>
        </authorList>
    </citation>
    <scope>NUCLEOTIDE SEQUENCE [LARGE SCALE GENOMIC DNA]</scope>
    <source>
        <strain evidence="5 6">KSS8</strain>
    </source>
</reference>
<dbReference type="Gene3D" id="1.10.390.10">
    <property type="entry name" value="Neutral Protease Domain 2"/>
    <property type="match status" value="1"/>
</dbReference>
<evidence type="ECO:0000259" key="3">
    <source>
        <dbReference type="Pfam" id="PF05299"/>
    </source>
</evidence>
<keyword evidence="6" id="KW-1185">Reference proteome</keyword>
<name>A0ABT1W4Y4_9PROT</name>
<dbReference type="PIRSF" id="PIRSF016493">
    <property type="entry name" value="Glycyl_aminpptds"/>
    <property type="match status" value="1"/>
</dbReference>
<dbReference type="InterPro" id="IPR036034">
    <property type="entry name" value="PDZ_sf"/>
</dbReference>
<proteinExistence type="predicted"/>
<feature type="domain" description="Peptidase M61 N-terminal" evidence="4">
    <location>
        <begin position="71"/>
        <end position="242"/>
    </location>
</feature>
<feature type="compositionally biased region" description="Pro residues" evidence="1">
    <location>
        <begin position="47"/>
        <end position="63"/>
    </location>
</feature>
<feature type="compositionally biased region" description="Low complexity" evidence="1">
    <location>
        <begin position="34"/>
        <end position="46"/>
    </location>
</feature>
<feature type="region of interest" description="Disordered" evidence="1">
    <location>
        <begin position="34"/>
        <end position="65"/>
    </location>
</feature>
<dbReference type="EMBL" id="JAMSKV010000003">
    <property type="protein sequence ID" value="MCQ8277927.1"/>
    <property type="molecule type" value="Genomic_DNA"/>
</dbReference>
<sequence length="664" mass="73319">MSASLTLSRRRLPVLSRCSVLALATAFAPLAARADTQPQPQSQPQSQPMPAPAVPPIAPPRDQPYPGTITLHIDATDLDRHIFTAHETIPVSGGGDHVLLFPEWLPGDHSPTGDLDKLGSLVIRSGDTVLNWTRDPVNVYAFHVPVPDGAKEIQLDFQYLSPTEPKQGRVVMTPSMLSLQWNNILLYPAGYFSRDIPFDATVRYPDGWRAFSAMDVASQDGSTVHYKTTPLNTLVDNPVLAGLYTRQEDLSPGGPVPVHLDIVGDTPADLAITPDQLAAHRRLVVQANKLFASHHYPHYDFLLSLSDELGGIGLEHHASSENGVGRNYFTGWSDGQADRDLLPHEYTHSWNGKFRRPADLWQPNFNVPERDSLLWVYEGQTQYWGKVLAARSGLWSKQDALESLALTAATYSNGIGRSWRNLEDTTNDPISATRRPIPWRSWLRSEDYYEEGALVWLDVDTRLRAMTHGTKSLDDFARAFFGVDNGSAITKTYTFDDIVHALNAVAPFDWAGFLKQKLYATGPDAPLDGLERGGYKLVYTDKPNSFAKSANAIRGIDDFNYSLGLGLTKTGAVRNCIWNSPAFQGGIVVGAQIVAVNGLKYDAELLNQAITAAKSDKAPIDLLVLASNRYRTVHLDYHQGLRYPHLVRNGDKDASLDKIITARP</sequence>
<accession>A0ABT1W4Y4</accession>
<dbReference type="InterPro" id="IPR027268">
    <property type="entry name" value="Peptidase_M4/M1_CTD_sf"/>
</dbReference>
<comment type="caution">
    <text evidence="5">The sequence shown here is derived from an EMBL/GenBank/DDBJ whole genome shotgun (WGS) entry which is preliminary data.</text>
</comment>
<dbReference type="Pfam" id="PF17899">
    <property type="entry name" value="Peptidase_M61_N"/>
    <property type="match status" value="1"/>
</dbReference>
<feature type="chain" id="PRO_5045645556" evidence="2">
    <location>
        <begin position="35"/>
        <end position="664"/>
    </location>
</feature>
<dbReference type="SUPFAM" id="SSF50156">
    <property type="entry name" value="PDZ domain-like"/>
    <property type="match status" value="1"/>
</dbReference>
<evidence type="ECO:0000313" key="6">
    <source>
        <dbReference type="Proteomes" id="UP001524587"/>
    </source>
</evidence>
<dbReference type="Proteomes" id="UP001524587">
    <property type="component" value="Unassembled WGS sequence"/>
</dbReference>
<protein>
    <submittedName>
        <fullName evidence="5">Peptidase M61</fullName>
    </submittedName>
</protein>
<feature type="domain" description="Peptidase M61 catalytic" evidence="3">
    <location>
        <begin position="339"/>
        <end position="455"/>
    </location>
</feature>
<evidence type="ECO:0000256" key="2">
    <source>
        <dbReference type="SAM" id="SignalP"/>
    </source>
</evidence>
<evidence type="ECO:0000313" key="5">
    <source>
        <dbReference type="EMBL" id="MCQ8277927.1"/>
    </source>
</evidence>
<dbReference type="InterPro" id="IPR024191">
    <property type="entry name" value="Peptidase_M61"/>
</dbReference>
<feature type="signal peptide" evidence="2">
    <location>
        <begin position="1"/>
        <end position="34"/>
    </location>
</feature>
<dbReference type="Pfam" id="PF05299">
    <property type="entry name" value="Peptidase_M61"/>
    <property type="match status" value="1"/>
</dbReference>
<gene>
    <name evidence="5" type="ORF">NFI95_05645</name>
</gene>
<dbReference type="InterPro" id="IPR040756">
    <property type="entry name" value="Peptidase_M61_N"/>
</dbReference>
<evidence type="ECO:0000256" key="1">
    <source>
        <dbReference type="SAM" id="MobiDB-lite"/>
    </source>
</evidence>
<organism evidence="5 6">
    <name type="scientific">Endosaccharibacter trunci</name>
    <dbReference type="NCBI Taxonomy" id="2812733"/>
    <lineage>
        <taxon>Bacteria</taxon>
        <taxon>Pseudomonadati</taxon>
        <taxon>Pseudomonadota</taxon>
        <taxon>Alphaproteobacteria</taxon>
        <taxon>Acetobacterales</taxon>
        <taxon>Acetobacteraceae</taxon>
        <taxon>Endosaccharibacter</taxon>
    </lineage>
</organism>